<feature type="domain" description="Methyltransferase" evidence="1">
    <location>
        <begin position="68"/>
        <end position="178"/>
    </location>
</feature>
<dbReference type="Pfam" id="PF13847">
    <property type="entry name" value="Methyltransf_31"/>
    <property type="match status" value="1"/>
</dbReference>
<accession>A0A9D2NEU6</accession>
<evidence type="ECO:0000313" key="2">
    <source>
        <dbReference type="EMBL" id="HJC22926.1"/>
    </source>
</evidence>
<organism evidence="2 3">
    <name type="scientific">Candidatus Eisenbergiella merdavium</name>
    <dbReference type="NCBI Taxonomy" id="2838551"/>
    <lineage>
        <taxon>Bacteria</taxon>
        <taxon>Bacillati</taxon>
        <taxon>Bacillota</taxon>
        <taxon>Clostridia</taxon>
        <taxon>Lachnospirales</taxon>
        <taxon>Lachnospiraceae</taxon>
        <taxon>Eisenbergiella</taxon>
    </lineage>
</organism>
<comment type="caution">
    <text evidence="2">The sequence shown here is derived from an EMBL/GenBank/DDBJ whole genome shotgun (WGS) entry which is preliminary data.</text>
</comment>
<dbReference type="InterPro" id="IPR025714">
    <property type="entry name" value="Methyltranfer_dom"/>
</dbReference>
<dbReference type="InterPro" id="IPR029063">
    <property type="entry name" value="SAM-dependent_MTases_sf"/>
</dbReference>
<dbReference type="GO" id="GO:0008757">
    <property type="term" value="F:S-adenosylmethionine-dependent methyltransferase activity"/>
    <property type="evidence" value="ECO:0007669"/>
    <property type="project" value="InterPro"/>
</dbReference>
<evidence type="ECO:0000259" key="1">
    <source>
        <dbReference type="Pfam" id="PF13847"/>
    </source>
</evidence>
<keyword evidence="2" id="KW-0489">Methyltransferase</keyword>
<dbReference type="CDD" id="cd02440">
    <property type="entry name" value="AdoMet_MTases"/>
    <property type="match status" value="1"/>
</dbReference>
<dbReference type="PANTHER" id="PTHR43861:SF1">
    <property type="entry name" value="TRANS-ACONITATE 2-METHYLTRANSFERASE"/>
    <property type="match status" value="1"/>
</dbReference>
<proteinExistence type="predicted"/>
<dbReference type="AlphaFoldDB" id="A0A9D2NEU6"/>
<dbReference type="SUPFAM" id="SSF53335">
    <property type="entry name" value="S-adenosyl-L-methionine-dependent methyltransferases"/>
    <property type="match status" value="1"/>
</dbReference>
<reference evidence="2" key="2">
    <citation type="submission" date="2021-04" db="EMBL/GenBank/DDBJ databases">
        <authorList>
            <person name="Gilroy R."/>
        </authorList>
    </citation>
    <scope>NUCLEOTIDE SEQUENCE</scope>
    <source>
        <strain evidence="2">USAMLcec2-132</strain>
    </source>
</reference>
<protein>
    <submittedName>
        <fullName evidence="2">Class I SAM-dependent methyltransferase</fullName>
    </submittedName>
</protein>
<reference evidence="2" key="1">
    <citation type="journal article" date="2021" name="PeerJ">
        <title>Extensive microbial diversity within the chicken gut microbiome revealed by metagenomics and culture.</title>
        <authorList>
            <person name="Gilroy R."/>
            <person name="Ravi A."/>
            <person name="Getino M."/>
            <person name="Pursley I."/>
            <person name="Horton D.L."/>
            <person name="Alikhan N.F."/>
            <person name="Baker D."/>
            <person name="Gharbi K."/>
            <person name="Hall N."/>
            <person name="Watson M."/>
            <person name="Adriaenssens E.M."/>
            <person name="Foster-Nyarko E."/>
            <person name="Jarju S."/>
            <person name="Secka A."/>
            <person name="Antonio M."/>
            <person name="Oren A."/>
            <person name="Chaudhuri R.R."/>
            <person name="La Ragione R."/>
            <person name="Hildebrand F."/>
            <person name="Pallen M.J."/>
        </authorList>
    </citation>
    <scope>NUCLEOTIDE SEQUENCE</scope>
    <source>
        <strain evidence="2">USAMLcec2-132</strain>
    </source>
</reference>
<evidence type="ECO:0000313" key="3">
    <source>
        <dbReference type="Proteomes" id="UP000823891"/>
    </source>
</evidence>
<dbReference type="GO" id="GO:0032259">
    <property type="term" value="P:methylation"/>
    <property type="evidence" value="ECO:0007669"/>
    <property type="project" value="UniProtKB-KW"/>
</dbReference>
<keyword evidence="2" id="KW-0808">Transferase</keyword>
<sequence>MSEENIFERNRAAWNEASGYHQKARNGSLAERFKDPAFTTFNRACDQNLNEKLRQIDFHGKTISHIPCNNGRELLSLMKLGAREAVGFDISDAAILEAEQLTQIAKLNAKFVRTNVLDIDSKYNNSFDFIFISQGSLQWFPDLNDYFSVIARLLKKDGKIIISEIHPFKYFFENGFSFKEQNFDKLTSYFETEPNSYPTGLDYIGNVEYDSSECFWFMHKMSDIITAILHNGIEIEDFDEYQNDMDGTPDPAVEGKFPFSYLITARKK</sequence>
<dbReference type="Proteomes" id="UP000823891">
    <property type="component" value="Unassembled WGS sequence"/>
</dbReference>
<dbReference type="EMBL" id="DWWS01000018">
    <property type="protein sequence ID" value="HJC22926.1"/>
    <property type="molecule type" value="Genomic_DNA"/>
</dbReference>
<dbReference type="PANTHER" id="PTHR43861">
    <property type="entry name" value="TRANS-ACONITATE 2-METHYLTRANSFERASE-RELATED"/>
    <property type="match status" value="1"/>
</dbReference>
<gene>
    <name evidence="2" type="ORF">H9761_04380</name>
</gene>
<dbReference type="Gene3D" id="3.40.50.150">
    <property type="entry name" value="Vaccinia Virus protein VP39"/>
    <property type="match status" value="1"/>
</dbReference>
<name>A0A9D2NEU6_9FIRM</name>